<dbReference type="Proteomes" id="UP000293142">
    <property type="component" value="Unassembled WGS sequence"/>
</dbReference>
<dbReference type="PROSITE" id="PS50011">
    <property type="entry name" value="PROTEIN_KINASE_DOM"/>
    <property type="match status" value="1"/>
</dbReference>
<dbReference type="PANTHER" id="PTHR13954:SF6">
    <property type="entry name" value="NON-SPECIFIC SERINE_THREONINE PROTEIN KINASE"/>
    <property type="match status" value="1"/>
</dbReference>
<dbReference type="Pfam" id="PF00069">
    <property type="entry name" value="Pkinase"/>
    <property type="match status" value="1"/>
</dbReference>
<name>A0A4Q9DEY7_9BACL</name>
<evidence type="ECO:0000256" key="1">
    <source>
        <dbReference type="ARBA" id="ARBA00022741"/>
    </source>
</evidence>
<dbReference type="InterPro" id="IPR045133">
    <property type="entry name" value="IRE1/2-like"/>
</dbReference>
<keyword evidence="1 3" id="KW-0547">Nucleotide-binding</keyword>
<dbReference type="GO" id="GO:0051082">
    <property type="term" value="F:unfolded protein binding"/>
    <property type="evidence" value="ECO:0007669"/>
    <property type="project" value="TreeGrafter"/>
</dbReference>
<comment type="caution">
    <text evidence="5">The sequence shown here is derived from an EMBL/GenBank/DDBJ whole genome shotgun (WGS) entry which is preliminary data.</text>
</comment>
<dbReference type="OrthoDB" id="9788659at2"/>
<dbReference type="SUPFAM" id="SSF56112">
    <property type="entry name" value="Protein kinase-like (PK-like)"/>
    <property type="match status" value="1"/>
</dbReference>
<reference evidence="5 6" key="1">
    <citation type="submission" date="2019-02" db="EMBL/GenBank/DDBJ databases">
        <title>Paenibacillus sp. nov., isolated from surface-sterilized tissue of Thalictrum simplex L.</title>
        <authorList>
            <person name="Tuo L."/>
        </authorList>
    </citation>
    <scope>NUCLEOTIDE SEQUENCE [LARGE SCALE GENOMIC DNA]</scope>
    <source>
        <strain evidence="5 6">N2SHLJ1</strain>
    </source>
</reference>
<dbReference type="RefSeq" id="WP_131018228.1">
    <property type="nucleotide sequence ID" value="NZ_SIRE01000036.1"/>
</dbReference>
<evidence type="ECO:0000259" key="4">
    <source>
        <dbReference type="PROSITE" id="PS50011"/>
    </source>
</evidence>
<organism evidence="5 6">
    <name type="scientific">Paenibacillus thalictri</name>
    <dbReference type="NCBI Taxonomy" id="2527873"/>
    <lineage>
        <taxon>Bacteria</taxon>
        <taxon>Bacillati</taxon>
        <taxon>Bacillota</taxon>
        <taxon>Bacilli</taxon>
        <taxon>Bacillales</taxon>
        <taxon>Paenibacillaceae</taxon>
        <taxon>Paenibacillus</taxon>
    </lineage>
</organism>
<accession>A0A4Q9DEY7</accession>
<dbReference type="GO" id="GO:0036498">
    <property type="term" value="P:IRE1-mediated unfolded protein response"/>
    <property type="evidence" value="ECO:0007669"/>
    <property type="project" value="TreeGrafter"/>
</dbReference>
<dbReference type="GO" id="GO:0004521">
    <property type="term" value="F:RNA endonuclease activity"/>
    <property type="evidence" value="ECO:0007669"/>
    <property type="project" value="InterPro"/>
</dbReference>
<keyword evidence="6" id="KW-1185">Reference proteome</keyword>
<sequence length="237" mass="27033">MRLSSKTLEVSGGIRVADTTDDYKNSVRRFLKSNSVIETLLGNIEIGKEIGQGGNALVFNAVWGSGEVAVKVLAEDSTKKSSRYLRFITEVREIIKLSQTRAVVPIYHVGEITIEESTFPYMVMKKYPCTLNEWKKHNDLSELNELTNVIEQLIYCIEVIHQNNIVHRDIKPQNILVDENNDIVVSDFGISWFDPNHYERLVKTEKKDRLANFGFSAPEQFQLNPDPKPTMDLFALV</sequence>
<evidence type="ECO:0000256" key="3">
    <source>
        <dbReference type="PROSITE-ProRule" id="PRU10141"/>
    </source>
</evidence>
<dbReference type="GO" id="GO:0005524">
    <property type="term" value="F:ATP binding"/>
    <property type="evidence" value="ECO:0007669"/>
    <property type="project" value="UniProtKB-UniRule"/>
</dbReference>
<keyword evidence="2 3" id="KW-0067">ATP-binding</keyword>
<dbReference type="SMART" id="SM00220">
    <property type="entry name" value="S_TKc"/>
    <property type="match status" value="1"/>
</dbReference>
<dbReference type="PANTHER" id="PTHR13954">
    <property type="entry name" value="IRE1-RELATED"/>
    <property type="match status" value="1"/>
</dbReference>
<dbReference type="InterPro" id="IPR008271">
    <property type="entry name" value="Ser/Thr_kinase_AS"/>
</dbReference>
<protein>
    <recommendedName>
        <fullName evidence="4">Protein kinase domain-containing protein</fullName>
    </recommendedName>
</protein>
<dbReference type="EMBL" id="SIRE01000036">
    <property type="protein sequence ID" value="TBL69766.1"/>
    <property type="molecule type" value="Genomic_DNA"/>
</dbReference>
<evidence type="ECO:0000313" key="6">
    <source>
        <dbReference type="Proteomes" id="UP000293142"/>
    </source>
</evidence>
<dbReference type="AlphaFoldDB" id="A0A4Q9DEY7"/>
<dbReference type="InterPro" id="IPR000719">
    <property type="entry name" value="Prot_kinase_dom"/>
</dbReference>
<dbReference type="InterPro" id="IPR011009">
    <property type="entry name" value="Kinase-like_dom_sf"/>
</dbReference>
<feature type="domain" description="Protein kinase" evidence="4">
    <location>
        <begin position="44"/>
        <end position="237"/>
    </location>
</feature>
<evidence type="ECO:0000256" key="2">
    <source>
        <dbReference type="ARBA" id="ARBA00022840"/>
    </source>
</evidence>
<evidence type="ECO:0000313" key="5">
    <source>
        <dbReference type="EMBL" id="TBL69766.1"/>
    </source>
</evidence>
<dbReference type="InterPro" id="IPR017441">
    <property type="entry name" value="Protein_kinase_ATP_BS"/>
</dbReference>
<dbReference type="PROSITE" id="PS00107">
    <property type="entry name" value="PROTEIN_KINASE_ATP"/>
    <property type="match status" value="1"/>
</dbReference>
<dbReference type="Gene3D" id="3.30.200.20">
    <property type="entry name" value="Phosphorylase Kinase, domain 1"/>
    <property type="match status" value="1"/>
</dbReference>
<gene>
    <name evidence="5" type="ORF">EYB31_34890</name>
</gene>
<proteinExistence type="predicted"/>
<dbReference type="GO" id="GO:0004674">
    <property type="term" value="F:protein serine/threonine kinase activity"/>
    <property type="evidence" value="ECO:0007669"/>
    <property type="project" value="InterPro"/>
</dbReference>
<dbReference type="PROSITE" id="PS00108">
    <property type="entry name" value="PROTEIN_KINASE_ST"/>
    <property type="match status" value="1"/>
</dbReference>
<dbReference type="Gene3D" id="1.10.510.10">
    <property type="entry name" value="Transferase(Phosphotransferase) domain 1"/>
    <property type="match status" value="1"/>
</dbReference>
<feature type="binding site" evidence="3">
    <location>
        <position position="71"/>
    </location>
    <ligand>
        <name>ATP</name>
        <dbReference type="ChEBI" id="CHEBI:30616"/>
    </ligand>
</feature>